<evidence type="ECO:0000313" key="2">
    <source>
        <dbReference type="EMBL" id="GMM50928.1"/>
    </source>
</evidence>
<evidence type="ECO:0000256" key="1">
    <source>
        <dbReference type="SAM" id="MobiDB-lite"/>
    </source>
</evidence>
<dbReference type="Proteomes" id="UP001362899">
    <property type="component" value="Unassembled WGS sequence"/>
</dbReference>
<name>A0AAV5RHJ9_STABA</name>
<organism evidence="2 3">
    <name type="scientific">Starmerella bacillaris</name>
    <name type="common">Yeast</name>
    <name type="synonym">Candida zemplinina</name>
    <dbReference type="NCBI Taxonomy" id="1247836"/>
    <lineage>
        <taxon>Eukaryota</taxon>
        <taxon>Fungi</taxon>
        <taxon>Dikarya</taxon>
        <taxon>Ascomycota</taxon>
        <taxon>Saccharomycotina</taxon>
        <taxon>Dipodascomycetes</taxon>
        <taxon>Dipodascales</taxon>
        <taxon>Trichomonascaceae</taxon>
        <taxon>Starmerella</taxon>
    </lineage>
</organism>
<feature type="compositionally biased region" description="Basic and acidic residues" evidence="1">
    <location>
        <begin position="12"/>
        <end position="24"/>
    </location>
</feature>
<sequence>MPYVYVPSDDESNSKKFNDRIDKRRSNRISKNKKSSRKSTGSIVKHSKSSRVSSEDIKFAALKEEIASVLETYDELDSIDLSEVEQDTDFLVFLAENIEAVLDRLDILYETVDEKADRKLRKLIGAYMNVVNDKLNTIYELLAAEDEDCEECDRCGLDVNDESLDSDAVADFLANAEEESDSDT</sequence>
<feature type="region of interest" description="Disordered" evidence="1">
    <location>
        <begin position="1"/>
        <end position="52"/>
    </location>
</feature>
<protein>
    <submittedName>
        <fullName evidence="2">Uncharacterized protein</fullName>
    </submittedName>
</protein>
<gene>
    <name evidence="2" type="ORF">DASB73_018860</name>
</gene>
<dbReference type="EMBL" id="BTGC01000003">
    <property type="protein sequence ID" value="GMM50928.1"/>
    <property type="molecule type" value="Genomic_DNA"/>
</dbReference>
<keyword evidence="3" id="KW-1185">Reference proteome</keyword>
<proteinExistence type="predicted"/>
<comment type="caution">
    <text evidence="2">The sequence shown here is derived from an EMBL/GenBank/DDBJ whole genome shotgun (WGS) entry which is preliminary data.</text>
</comment>
<evidence type="ECO:0000313" key="3">
    <source>
        <dbReference type="Proteomes" id="UP001362899"/>
    </source>
</evidence>
<accession>A0AAV5RHJ9</accession>
<feature type="compositionally biased region" description="Basic residues" evidence="1">
    <location>
        <begin position="25"/>
        <end position="37"/>
    </location>
</feature>
<reference evidence="2 3" key="1">
    <citation type="journal article" date="2023" name="Elife">
        <title>Identification of key yeast species and microbe-microbe interactions impacting larval growth of Drosophila in the wild.</title>
        <authorList>
            <person name="Mure A."/>
            <person name="Sugiura Y."/>
            <person name="Maeda R."/>
            <person name="Honda K."/>
            <person name="Sakurai N."/>
            <person name="Takahashi Y."/>
            <person name="Watada M."/>
            <person name="Katoh T."/>
            <person name="Gotoh A."/>
            <person name="Gotoh Y."/>
            <person name="Taniguchi I."/>
            <person name="Nakamura K."/>
            <person name="Hayashi T."/>
            <person name="Katayama T."/>
            <person name="Uemura T."/>
            <person name="Hattori Y."/>
        </authorList>
    </citation>
    <scope>NUCLEOTIDE SEQUENCE [LARGE SCALE GENOMIC DNA]</scope>
    <source>
        <strain evidence="2 3">SB-73</strain>
    </source>
</reference>
<dbReference type="AlphaFoldDB" id="A0AAV5RHJ9"/>